<protein>
    <submittedName>
        <fullName evidence="2">Uncharacterized protein</fullName>
    </submittedName>
</protein>
<dbReference type="OrthoDB" id="10326620at2759"/>
<organism evidence="2 3">
    <name type="scientific">Stichopus japonicus</name>
    <name type="common">Sea cucumber</name>
    <dbReference type="NCBI Taxonomy" id="307972"/>
    <lineage>
        <taxon>Eukaryota</taxon>
        <taxon>Metazoa</taxon>
        <taxon>Echinodermata</taxon>
        <taxon>Eleutherozoa</taxon>
        <taxon>Echinozoa</taxon>
        <taxon>Holothuroidea</taxon>
        <taxon>Aspidochirotacea</taxon>
        <taxon>Aspidochirotida</taxon>
        <taxon>Stichopodidae</taxon>
        <taxon>Apostichopus</taxon>
    </lineage>
</organism>
<proteinExistence type="predicted"/>
<name>A0A2G8K2Q7_STIJA</name>
<keyword evidence="3" id="KW-1185">Reference proteome</keyword>
<gene>
    <name evidence="2" type="ORF">BSL78_20859</name>
</gene>
<feature type="non-terminal residue" evidence="2">
    <location>
        <position position="101"/>
    </location>
</feature>
<comment type="caution">
    <text evidence="2">The sequence shown here is derived from an EMBL/GenBank/DDBJ whole genome shotgun (WGS) entry which is preliminary data.</text>
</comment>
<accession>A0A2G8K2Q7</accession>
<keyword evidence="1" id="KW-1133">Transmembrane helix</keyword>
<evidence type="ECO:0000256" key="1">
    <source>
        <dbReference type="SAM" id="Phobius"/>
    </source>
</evidence>
<feature type="transmembrane region" description="Helical" evidence="1">
    <location>
        <begin position="21"/>
        <end position="38"/>
    </location>
</feature>
<feature type="non-terminal residue" evidence="2">
    <location>
        <position position="1"/>
    </location>
</feature>
<keyword evidence="1" id="KW-0472">Membrane</keyword>
<evidence type="ECO:0000313" key="2">
    <source>
        <dbReference type="EMBL" id="PIK42281.1"/>
    </source>
</evidence>
<reference evidence="2 3" key="1">
    <citation type="journal article" date="2017" name="PLoS Biol.">
        <title>The sea cucumber genome provides insights into morphological evolution and visceral regeneration.</title>
        <authorList>
            <person name="Zhang X."/>
            <person name="Sun L."/>
            <person name="Yuan J."/>
            <person name="Sun Y."/>
            <person name="Gao Y."/>
            <person name="Zhang L."/>
            <person name="Li S."/>
            <person name="Dai H."/>
            <person name="Hamel J.F."/>
            <person name="Liu C."/>
            <person name="Yu Y."/>
            <person name="Liu S."/>
            <person name="Lin W."/>
            <person name="Guo K."/>
            <person name="Jin S."/>
            <person name="Xu P."/>
            <person name="Storey K.B."/>
            <person name="Huan P."/>
            <person name="Zhang T."/>
            <person name="Zhou Y."/>
            <person name="Zhang J."/>
            <person name="Lin C."/>
            <person name="Li X."/>
            <person name="Xing L."/>
            <person name="Huo D."/>
            <person name="Sun M."/>
            <person name="Wang L."/>
            <person name="Mercier A."/>
            <person name="Li F."/>
            <person name="Yang H."/>
            <person name="Xiang J."/>
        </authorList>
    </citation>
    <scope>NUCLEOTIDE SEQUENCE [LARGE SCALE GENOMIC DNA]</scope>
    <source>
        <strain evidence="2">Shaxun</strain>
        <tissue evidence="2">Muscle</tissue>
    </source>
</reference>
<keyword evidence="1" id="KW-0812">Transmembrane</keyword>
<sequence length="101" mass="12311">LITSWSMRREDHGRENFNMNHLRWLLYYVCIVCAVVVLNEAFEYNVLFCVDDYECMEKDPWRPFCLANECHEKYQMLMCMSDDDCKSSEICRSYYCRDILF</sequence>
<dbReference type="AlphaFoldDB" id="A0A2G8K2Q7"/>
<dbReference type="EMBL" id="MRZV01000945">
    <property type="protein sequence ID" value="PIK42281.1"/>
    <property type="molecule type" value="Genomic_DNA"/>
</dbReference>
<dbReference type="Proteomes" id="UP000230750">
    <property type="component" value="Unassembled WGS sequence"/>
</dbReference>
<evidence type="ECO:0000313" key="3">
    <source>
        <dbReference type="Proteomes" id="UP000230750"/>
    </source>
</evidence>